<dbReference type="PANTHER" id="PTHR46018">
    <property type="entry name" value="ZINC PHOSPHODIESTERASE ELAC PROTEIN 1"/>
    <property type="match status" value="1"/>
</dbReference>
<dbReference type="Gene3D" id="3.60.15.10">
    <property type="entry name" value="Ribonuclease Z/Hydroxyacylglutathione hydrolase-like"/>
    <property type="match status" value="1"/>
</dbReference>
<dbReference type="PANTHER" id="PTHR46018:SF2">
    <property type="entry name" value="ZINC PHOSPHODIESTERASE ELAC PROTEIN 1"/>
    <property type="match status" value="1"/>
</dbReference>
<dbReference type="Pfam" id="PF23023">
    <property type="entry name" value="Anti-Pycsar_Apyc1"/>
    <property type="match status" value="1"/>
</dbReference>
<dbReference type="EMBL" id="JALZWP010000018">
    <property type="protein sequence ID" value="MCL1629924.1"/>
    <property type="molecule type" value="Genomic_DNA"/>
</dbReference>
<dbReference type="SUPFAM" id="SSF56281">
    <property type="entry name" value="Metallo-hydrolase/oxidoreductase"/>
    <property type="match status" value="1"/>
</dbReference>
<evidence type="ECO:0000313" key="4">
    <source>
        <dbReference type="Proteomes" id="UP001202550"/>
    </source>
</evidence>
<reference evidence="3 4" key="1">
    <citation type="submission" date="2022-05" db="EMBL/GenBank/DDBJ databases">
        <title>Seasonal and diel survey of microbial diversity of the Tyrrhenian coast.</title>
        <authorList>
            <person name="Gattoni G."/>
            <person name="Corral P."/>
        </authorList>
    </citation>
    <scope>NUCLEOTIDE SEQUENCE [LARGE SCALE GENOMIC DNA]</scope>
    <source>
        <strain evidence="3 4">V10</strain>
    </source>
</reference>
<dbReference type="InterPro" id="IPR001279">
    <property type="entry name" value="Metallo-B-lactamas"/>
</dbReference>
<comment type="caution">
    <text evidence="3">The sequence shown here is derived from an EMBL/GenBank/DDBJ whole genome shotgun (WGS) entry which is preliminary data.</text>
</comment>
<dbReference type="RefSeq" id="WP_249060320.1">
    <property type="nucleotide sequence ID" value="NZ_JALZWP010000018.1"/>
</dbReference>
<name>A0ABT0M4Y2_9RHOB</name>
<dbReference type="Proteomes" id="UP001202550">
    <property type="component" value="Unassembled WGS sequence"/>
</dbReference>
<gene>
    <name evidence="3" type="ORF">M3N55_14410</name>
</gene>
<evidence type="ECO:0000256" key="1">
    <source>
        <dbReference type="ARBA" id="ARBA00022801"/>
    </source>
</evidence>
<evidence type="ECO:0000313" key="3">
    <source>
        <dbReference type="EMBL" id="MCL1629924.1"/>
    </source>
</evidence>
<dbReference type="SMART" id="SM00849">
    <property type="entry name" value="Lactamase_B"/>
    <property type="match status" value="1"/>
</dbReference>
<sequence>MDHTLYRGVHLNQELPSFARVWLLGTGSPSLQVCRHGISTLMQLRGRFFLFDTGRATLQRMYECGIPAAQVRNVFITHLHSDHICGMPDFWMTAWYVMHRSKPLRIYGPKGTERFVAGMKEMHHFDLDVRPKYETAKIEGVQIEPTEFEEGVVYDEDGITIKAFLVDHGPATPAYGFRIECDGKVIVLSGDTTYNTNLVQHATGCDLLIHAVAAASDRQLAENEITRRLIKNHTSPEQLAQVLEEAKPKMTLLHHISTWRVTEYDILSRIRSGTHQPFEMGHDRMEILVGDEIKIFPSNAPATGEDLIVSDHAD</sequence>
<evidence type="ECO:0000259" key="2">
    <source>
        <dbReference type="SMART" id="SM00849"/>
    </source>
</evidence>
<dbReference type="InterPro" id="IPR036866">
    <property type="entry name" value="RibonucZ/Hydroxyglut_hydro"/>
</dbReference>
<dbReference type="InterPro" id="IPR044094">
    <property type="entry name" value="AtsA-like_MBL-fold"/>
</dbReference>
<accession>A0ABT0M4Y2</accession>
<feature type="domain" description="Metallo-beta-lactamase" evidence="2">
    <location>
        <begin position="36"/>
        <end position="233"/>
    </location>
</feature>
<protein>
    <submittedName>
        <fullName evidence="3">MBL fold metallo-hydrolase</fullName>
    </submittedName>
</protein>
<dbReference type="CDD" id="cd07719">
    <property type="entry name" value="arylsulfatase_AtsA-like_MBL-fold"/>
    <property type="match status" value="1"/>
</dbReference>
<keyword evidence="4" id="KW-1185">Reference proteome</keyword>
<proteinExistence type="predicted"/>
<organism evidence="3 4">
    <name type="scientific">Roseinatronobacter domitianus</name>
    <dbReference type="NCBI Taxonomy" id="2940293"/>
    <lineage>
        <taxon>Bacteria</taxon>
        <taxon>Pseudomonadati</taxon>
        <taxon>Pseudomonadota</taxon>
        <taxon>Alphaproteobacteria</taxon>
        <taxon>Rhodobacterales</taxon>
        <taxon>Paracoccaceae</taxon>
        <taxon>Roseinatronobacter</taxon>
    </lineage>
</organism>
<keyword evidence="1" id="KW-0378">Hydrolase</keyword>